<keyword evidence="4" id="KW-0411">Iron-sulfur</keyword>
<dbReference type="RefSeq" id="WP_084199770.1">
    <property type="nucleotide sequence ID" value="NZ_BMYL01000009.1"/>
</dbReference>
<evidence type="ECO:0000256" key="1">
    <source>
        <dbReference type="ARBA" id="ARBA00022714"/>
    </source>
</evidence>
<dbReference type="InterPro" id="IPR036922">
    <property type="entry name" value="Rieske_2Fe-2S_sf"/>
</dbReference>
<keyword evidence="2" id="KW-0479">Metal-binding</keyword>
<dbReference type="GO" id="GO:0046872">
    <property type="term" value="F:metal ion binding"/>
    <property type="evidence" value="ECO:0007669"/>
    <property type="project" value="UniProtKB-KW"/>
</dbReference>
<dbReference type="GO" id="GO:0051537">
    <property type="term" value="F:2 iron, 2 sulfur cluster binding"/>
    <property type="evidence" value="ECO:0007669"/>
    <property type="project" value="UniProtKB-KW"/>
</dbReference>
<gene>
    <name evidence="6" type="ORF">C0029_11190</name>
</gene>
<sequence length="110" mass="12453">MRFLPLEKLINLHDGYSCTYKIDQHQLLLLQSDGQRYLIEAVCPHREHPLDLASIGGGEIQCAAHHYRFALDDGRLLQHTEEPCRGLRTWELVYEGNEVGVMIAAGPGNE</sequence>
<keyword evidence="3" id="KW-0408">Iron</keyword>
<keyword evidence="1" id="KW-0001">2Fe-2S</keyword>
<dbReference type="Pfam" id="PF00355">
    <property type="entry name" value="Rieske"/>
    <property type="match status" value="1"/>
</dbReference>
<proteinExistence type="predicted"/>
<dbReference type="SUPFAM" id="SSF50022">
    <property type="entry name" value="ISP domain"/>
    <property type="match status" value="1"/>
</dbReference>
<keyword evidence="7" id="KW-1185">Reference proteome</keyword>
<dbReference type="EMBL" id="PKUR01000002">
    <property type="protein sequence ID" value="PLW86923.1"/>
    <property type="molecule type" value="Genomic_DNA"/>
</dbReference>
<evidence type="ECO:0000256" key="3">
    <source>
        <dbReference type="ARBA" id="ARBA00023004"/>
    </source>
</evidence>
<reference evidence="6 7" key="1">
    <citation type="submission" date="2018-01" db="EMBL/GenBank/DDBJ databases">
        <title>The draft genome sequence of Halioglobus japonicus S1-36.</title>
        <authorList>
            <person name="Du Z.-J."/>
            <person name="Shi M.-J."/>
        </authorList>
    </citation>
    <scope>NUCLEOTIDE SEQUENCE [LARGE SCALE GENOMIC DNA]</scope>
    <source>
        <strain evidence="6 7">S1-36</strain>
    </source>
</reference>
<dbReference type="Gene3D" id="2.102.10.10">
    <property type="entry name" value="Rieske [2Fe-2S] iron-sulphur domain"/>
    <property type="match status" value="1"/>
</dbReference>
<evidence type="ECO:0000313" key="7">
    <source>
        <dbReference type="Proteomes" id="UP000235162"/>
    </source>
</evidence>
<evidence type="ECO:0000256" key="2">
    <source>
        <dbReference type="ARBA" id="ARBA00022723"/>
    </source>
</evidence>
<feature type="domain" description="Rieske" evidence="5">
    <location>
        <begin position="4"/>
        <end position="101"/>
    </location>
</feature>
<accession>A0AAP8MFM2</accession>
<dbReference type="AlphaFoldDB" id="A0AAP8MFM2"/>
<evidence type="ECO:0000313" key="6">
    <source>
        <dbReference type="EMBL" id="PLW86923.1"/>
    </source>
</evidence>
<dbReference type="KEGG" id="hja:BST95_12185"/>
<comment type="caution">
    <text evidence="6">The sequence shown here is derived from an EMBL/GenBank/DDBJ whole genome shotgun (WGS) entry which is preliminary data.</text>
</comment>
<evidence type="ECO:0000259" key="5">
    <source>
        <dbReference type="PROSITE" id="PS51296"/>
    </source>
</evidence>
<organism evidence="6 7">
    <name type="scientific">Halioglobus japonicus</name>
    <dbReference type="NCBI Taxonomy" id="930805"/>
    <lineage>
        <taxon>Bacteria</taxon>
        <taxon>Pseudomonadati</taxon>
        <taxon>Pseudomonadota</taxon>
        <taxon>Gammaproteobacteria</taxon>
        <taxon>Cellvibrionales</taxon>
        <taxon>Halieaceae</taxon>
        <taxon>Halioglobus</taxon>
    </lineage>
</organism>
<dbReference type="InterPro" id="IPR017941">
    <property type="entry name" value="Rieske_2Fe-2S"/>
</dbReference>
<dbReference type="CDD" id="cd03467">
    <property type="entry name" value="Rieske"/>
    <property type="match status" value="1"/>
</dbReference>
<dbReference type="Proteomes" id="UP000235162">
    <property type="component" value="Unassembled WGS sequence"/>
</dbReference>
<protein>
    <submittedName>
        <fullName evidence="6">Rieske (2Fe-2S) protein</fullName>
    </submittedName>
</protein>
<name>A0AAP8MFM2_9GAMM</name>
<dbReference type="PROSITE" id="PS51296">
    <property type="entry name" value="RIESKE"/>
    <property type="match status" value="1"/>
</dbReference>
<evidence type="ECO:0000256" key="4">
    <source>
        <dbReference type="ARBA" id="ARBA00023014"/>
    </source>
</evidence>